<evidence type="ECO:0000259" key="10">
    <source>
        <dbReference type="PROSITE" id="PS50929"/>
    </source>
</evidence>
<dbReference type="GO" id="GO:0005524">
    <property type="term" value="F:ATP binding"/>
    <property type="evidence" value="ECO:0007669"/>
    <property type="project" value="UniProtKB-KW"/>
</dbReference>
<dbReference type="SUPFAM" id="SSF90123">
    <property type="entry name" value="ABC transporter transmembrane region"/>
    <property type="match status" value="1"/>
</dbReference>
<feature type="domain" description="ABC transporter" evidence="9">
    <location>
        <begin position="336"/>
        <end position="570"/>
    </location>
</feature>
<dbReference type="PANTHER" id="PTHR43394:SF1">
    <property type="entry name" value="ATP-BINDING CASSETTE SUB-FAMILY B MEMBER 10, MITOCHONDRIAL"/>
    <property type="match status" value="1"/>
</dbReference>
<evidence type="ECO:0000259" key="9">
    <source>
        <dbReference type="PROSITE" id="PS50893"/>
    </source>
</evidence>
<keyword evidence="5 11" id="KW-0067">ATP-binding</keyword>
<keyword evidence="7 8" id="KW-0472">Membrane</keyword>
<evidence type="ECO:0000256" key="3">
    <source>
        <dbReference type="ARBA" id="ARBA00022692"/>
    </source>
</evidence>
<sequence>MKDKGMLGSIFSYAKPCKGKLTLSVICALISVAGGIIPFVAAYRIIIMFFDNSVTVEDIFFWGSICITGFIVKALFHAISTTLSHISAYTILELMRKRVAEKLLKAPLGVTQNINAGKVKNIVVDQIENIEIPLAHVIPEGSAALVLPLAVFVYLCMIDFRLALASLITIPLAMIPYGMMLGGYNKTYQKYMESNEHMNNVVIEYVEGIEVVKAFNQSTSSYEKYRKAVESFKETTLNWYKSTWKFTTLGAVILPTTLLGVLPIGTLMYLSGTTTLPKITMAMLLSMGLVSSLGRFILFFNQLKSIQYSINTVNKTFDIGELPLASKEKTISQHDICMEHVSFSYTGKENVIHDVSIKIPENSFYALVGPSGGGKSTLARLVARFWDTTEGNISIGGVNIKDIPLTQLADEVSFVTQDNFLFNSSIMENIRLGNPKATDTEVLEAARKAQCDEFINKLEHGYQSTAGEAGDKLSGGERQRIAIARAILKNAPIIILDEATSFTDPENEAKIQEAIAELTKGKTLLVIAHRLSTIKNADKIVLVKNGEIIQSGTHEELLKNSNLYKDMWQAHIGAKKWSVNVNEEVLA</sequence>
<dbReference type="PROSITE" id="PS50929">
    <property type="entry name" value="ABC_TM1F"/>
    <property type="match status" value="1"/>
</dbReference>
<evidence type="ECO:0000313" key="13">
    <source>
        <dbReference type="Proteomes" id="UP000261324"/>
    </source>
</evidence>
<dbReference type="InterPro" id="IPR011527">
    <property type="entry name" value="ABC1_TM_dom"/>
</dbReference>
<dbReference type="Gene3D" id="1.20.1560.10">
    <property type="entry name" value="ABC transporter type 1, transmembrane domain"/>
    <property type="match status" value="1"/>
</dbReference>
<evidence type="ECO:0000313" key="11">
    <source>
        <dbReference type="EMBL" id="RGK84885.1"/>
    </source>
</evidence>
<dbReference type="PANTHER" id="PTHR43394">
    <property type="entry name" value="ATP-DEPENDENT PERMEASE MDL1, MITOCHONDRIAL"/>
    <property type="match status" value="1"/>
</dbReference>
<feature type="transmembrane region" description="Helical" evidence="8">
    <location>
        <begin position="59"/>
        <end position="92"/>
    </location>
</feature>
<dbReference type="EMBL" id="CABHNI010000015">
    <property type="protein sequence ID" value="VUW99504.1"/>
    <property type="molecule type" value="Genomic_DNA"/>
</dbReference>
<keyword evidence="2" id="KW-0813">Transport</keyword>
<dbReference type="PROSITE" id="PS50893">
    <property type="entry name" value="ABC_TRANSPORTER_2"/>
    <property type="match status" value="1"/>
</dbReference>
<dbReference type="InterPro" id="IPR017871">
    <property type="entry name" value="ABC_transporter-like_CS"/>
</dbReference>
<dbReference type="FunFam" id="3.40.50.300:FF:000287">
    <property type="entry name" value="Multidrug ABC transporter ATP-binding protein"/>
    <property type="match status" value="1"/>
</dbReference>
<dbReference type="InterPro" id="IPR027417">
    <property type="entry name" value="P-loop_NTPase"/>
</dbReference>
<evidence type="ECO:0000256" key="5">
    <source>
        <dbReference type="ARBA" id="ARBA00022840"/>
    </source>
</evidence>
<feature type="transmembrane region" description="Helical" evidence="8">
    <location>
        <begin position="282"/>
        <end position="300"/>
    </location>
</feature>
<dbReference type="CDD" id="cd07346">
    <property type="entry name" value="ABC_6TM_exporters"/>
    <property type="match status" value="1"/>
</dbReference>
<reference evidence="12 14" key="2">
    <citation type="submission" date="2019-07" db="EMBL/GenBank/DDBJ databases">
        <authorList>
            <person name="Hibberd C M."/>
            <person name="Gehrig L. J."/>
            <person name="Chang H.-W."/>
            <person name="Venkatesh S."/>
        </authorList>
    </citation>
    <scope>NUCLEOTIDE SEQUENCE [LARGE SCALE GENOMIC DNA]</scope>
    <source>
        <strain evidence="12">Dorea_formicigenerans_SSTS_Bg7063</strain>
    </source>
</reference>
<dbReference type="EMBL" id="QSRA01000005">
    <property type="protein sequence ID" value="RGK84885.1"/>
    <property type="molecule type" value="Genomic_DNA"/>
</dbReference>
<protein>
    <submittedName>
        <fullName evidence="11">ABC transporter ATP-binding protein</fullName>
    </submittedName>
    <submittedName>
        <fullName evidence="12">Multidrug export ATP-binding/permease protein</fullName>
        <ecNumber evidence="12">3.6.3.-</ecNumber>
    </submittedName>
</protein>
<evidence type="ECO:0000313" key="12">
    <source>
        <dbReference type="EMBL" id="VUW99504.1"/>
    </source>
</evidence>
<reference evidence="11 13" key="1">
    <citation type="submission" date="2018-08" db="EMBL/GenBank/DDBJ databases">
        <title>A genome reference for cultivated species of the human gut microbiota.</title>
        <authorList>
            <person name="Zou Y."/>
            <person name="Xue W."/>
            <person name="Luo G."/>
        </authorList>
    </citation>
    <scope>NUCLEOTIDE SEQUENCE [LARGE SCALE GENOMIC DNA]</scope>
    <source>
        <strain evidence="11 13">TF09-3</strain>
    </source>
</reference>
<dbReference type="Pfam" id="PF00005">
    <property type="entry name" value="ABC_tran"/>
    <property type="match status" value="1"/>
</dbReference>
<dbReference type="InterPro" id="IPR039421">
    <property type="entry name" value="Type_1_exporter"/>
</dbReference>
<feature type="transmembrane region" description="Helical" evidence="8">
    <location>
        <begin position="162"/>
        <end position="184"/>
    </location>
</feature>
<dbReference type="EC" id="3.6.3.-" evidence="12"/>
<dbReference type="GO" id="GO:0005886">
    <property type="term" value="C:plasma membrane"/>
    <property type="evidence" value="ECO:0007669"/>
    <property type="project" value="UniProtKB-SubCell"/>
</dbReference>
<evidence type="ECO:0000256" key="4">
    <source>
        <dbReference type="ARBA" id="ARBA00022741"/>
    </source>
</evidence>
<organism evidence="11 13">
    <name type="scientific">Dorea formicigenerans</name>
    <dbReference type="NCBI Taxonomy" id="39486"/>
    <lineage>
        <taxon>Bacteria</taxon>
        <taxon>Bacillati</taxon>
        <taxon>Bacillota</taxon>
        <taxon>Clostridia</taxon>
        <taxon>Lachnospirales</taxon>
        <taxon>Lachnospiraceae</taxon>
        <taxon>Dorea</taxon>
    </lineage>
</organism>
<keyword evidence="12" id="KW-0378">Hydrolase</keyword>
<dbReference type="AlphaFoldDB" id="A0A3E4PYL5"/>
<feature type="transmembrane region" description="Helical" evidence="8">
    <location>
        <begin position="21"/>
        <end position="47"/>
    </location>
</feature>
<keyword evidence="3 8" id="KW-0812">Transmembrane</keyword>
<dbReference type="GO" id="GO:0016887">
    <property type="term" value="F:ATP hydrolysis activity"/>
    <property type="evidence" value="ECO:0007669"/>
    <property type="project" value="InterPro"/>
</dbReference>
<dbReference type="InterPro" id="IPR003593">
    <property type="entry name" value="AAA+_ATPase"/>
</dbReference>
<dbReference type="SUPFAM" id="SSF52540">
    <property type="entry name" value="P-loop containing nucleoside triphosphate hydrolases"/>
    <property type="match status" value="1"/>
</dbReference>
<evidence type="ECO:0000256" key="6">
    <source>
        <dbReference type="ARBA" id="ARBA00022989"/>
    </source>
</evidence>
<evidence type="ECO:0000313" key="14">
    <source>
        <dbReference type="Proteomes" id="UP000358366"/>
    </source>
</evidence>
<dbReference type="Proteomes" id="UP000261324">
    <property type="component" value="Unassembled WGS sequence"/>
</dbReference>
<evidence type="ECO:0000256" key="1">
    <source>
        <dbReference type="ARBA" id="ARBA00004651"/>
    </source>
</evidence>
<dbReference type="Pfam" id="PF00664">
    <property type="entry name" value="ABC_membrane"/>
    <property type="match status" value="1"/>
</dbReference>
<dbReference type="InterPro" id="IPR003439">
    <property type="entry name" value="ABC_transporter-like_ATP-bd"/>
</dbReference>
<evidence type="ECO:0000256" key="2">
    <source>
        <dbReference type="ARBA" id="ARBA00022448"/>
    </source>
</evidence>
<dbReference type="InterPro" id="IPR036640">
    <property type="entry name" value="ABC1_TM_sf"/>
</dbReference>
<dbReference type="PROSITE" id="PS00211">
    <property type="entry name" value="ABC_TRANSPORTER_1"/>
    <property type="match status" value="1"/>
</dbReference>
<dbReference type="Proteomes" id="UP000358366">
    <property type="component" value="Unassembled WGS sequence"/>
</dbReference>
<feature type="transmembrane region" description="Helical" evidence="8">
    <location>
        <begin position="246"/>
        <end position="270"/>
    </location>
</feature>
<keyword evidence="4" id="KW-0547">Nucleotide-binding</keyword>
<dbReference type="GO" id="GO:0015421">
    <property type="term" value="F:ABC-type oligopeptide transporter activity"/>
    <property type="evidence" value="ECO:0007669"/>
    <property type="project" value="TreeGrafter"/>
</dbReference>
<evidence type="ECO:0000256" key="8">
    <source>
        <dbReference type="SAM" id="Phobius"/>
    </source>
</evidence>
<keyword evidence="6 8" id="KW-1133">Transmembrane helix</keyword>
<dbReference type="SMART" id="SM00382">
    <property type="entry name" value="AAA"/>
    <property type="match status" value="1"/>
</dbReference>
<name>A0A3E4PYL5_9FIRM</name>
<evidence type="ECO:0000256" key="7">
    <source>
        <dbReference type="ARBA" id="ARBA00023136"/>
    </source>
</evidence>
<gene>
    <name evidence="12" type="ORF">DFSSTS7063_00845</name>
    <name evidence="11" type="ORF">DXC93_05265</name>
</gene>
<feature type="domain" description="ABC transmembrane type-1" evidence="10">
    <location>
        <begin position="23"/>
        <end position="305"/>
    </location>
</feature>
<accession>A0A3E4PYL5</accession>
<dbReference type="RefSeq" id="WP_117659223.1">
    <property type="nucleotide sequence ID" value="NZ_CABHNI010000015.1"/>
</dbReference>
<comment type="subcellular location">
    <subcellularLocation>
        <location evidence="1">Cell membrane</location>
        <topology evidence="1">Multi-pass membrane protein</topology>
    </subcellularLocation>
</comment>
<proteinExistence type="predicted"/>
<dbReference type="Gene3D" id="3.40.50.300">
    <property type="entry name" value="P-loop containing nucleotide triphosphate hydrolases"/>
    <property type="match status" value="1"/>
</dbReference>